<evidence type="ECO:0000313" key="1">
    <source>
        <dbReference type="EMBL" id="GAA2910774.1"/>
    </source>
</evidence>
<protein>
    <submittedName>
        <fullName evidence="1">Uncharacterized protein</fullName>
    </submittedName>
</protein>
<gene>
    <name evidence="1" type="ORF">GCM10020221_03260</name>
</gene>
<keyword evidence="2" id="KW-1185">Reference proteome</keyword>
<organism evidence="1 2">
    <name type="scientific">Streptomyces thioluteus</name>
    <dbReference type="NCBI Taxonomy" id="66431"/>
    <lineage>
        <taxon>Bacteria</taxon>
        <taxon>Bacillati</taxon>
        <taxon>Actinomycetota</taxon>
        <taxon>Actinomycetes</taxon>
        <taxon>Kitasatosporales</taxon>
        <taxon>Streptomycetaceae</taxon>
        <taxon>Streptomyces</taxon>
    </lineage>
</organism>
<accession>A0ABN3WDD2</accession>
<sequence>MVREPREMWRVALYWSAAMRGSFLPAPFLKDTASGRAVEAVGAVAPHWYQEPFFEAATLTALAPATWAACASPARPGSRTEAATVAAVRAVRYRPGR</sequence>
<proteinExistence type="predicted"/>
<dbReference type="Proteomes" id="UP001501102">
    <property type="component" value="Unassembled WGS sequence"/>
</dbReference>
<evidence type="ECO:0000313" key="2">
    <source>
        <dbReference type="Proteomes" id="UP001501102"/>
    </source>
</evidence>
<reference evidence="1 2" key="1">
    <citation type="journal article" date="2019" name="Int. J. Syst. Evol. Microbiol.">
        <title>The Global Catalogue of Microorganisms (GCM) 10K type strain sequencing project: providing services to taxonomists for standard genome sequencing and annotation.</title>
        <authorList>
            <consortium name="The Broad Institute Genomics Platform"/>
            <consortium name="The Broad Institute Genome Sequencing Center for Infectious Disease"/>
            <person name="Wu L."/>
            <person name="Ma J."/>
        </authorList>
    </citation>
    <scope>NUCLEOTIDE SEQUENCE [LARGE SCALE GENOMIC DNA]</scope>
    <source>
        <strain evidence="1 2">JCM 4087</strain>
    </source>
</reference>
<dbReference type="EMBL" id="BAAAXZ010000014">
    <property type="protein sequence ID" value="GAA2910774.1"/>
    <property type="molecule type" value="Genomic_DNA"/>
</dbReference>
<comment type="caution">
    <text evidence="1">The sequence shown here is derived from an EMBL/GenBank/DDBJ whole genome shotgun (WGS) entry which is preliminary data.</text>
</comment>
<name>A0ABN3WDD2_STRTU</name>